<feature type="region of interest" description="Disordered" evidence="9">
    <location>
        <begin position="274"/>
        <end position="306"/>
    </location>
</feature>
<feature type="region of interest" description="Disordered" evidence="9">
    <location>
        <begin position="226"/>
        <end position="248"/>
    </location>
</feature>
<keyword evidence="2 10" id="KW-0812">Transmembrane</keyword>
<dbReference type="Pfam" id="PF07686">
    <property type="entry name" value="V-set"/>
    <property type="match status" value="1"/>
</dbReference>
<comment type="caution">
    <text evidence="13">The sequence shown here is derived from an EMBL/GenBank/DDBJ whole genome shotgun (WGS) entry which is preliminary data.</text>
</comment>
<keyword evidence="4 10" id="KW-1133">Transmembrane helix</keyword>
<dbReference type="Proteomes" id="UP000053872">
    <property type="component" value="Unassembled WGS sequence"/>
</dbReference>
<feature type="compositionally biased region" description="Basic and acidic residues" evidence="9">
    <location>
        <begin position="234"/>
        <end position="248"/>
    </location>
</feature>
<dbReference type="InParanoid" id="A0A2I0LQW3"/>
<comment type="subcellular location">
    <subcellularLocation>
        <location evidence="1">Membrane</location>
        <topology evidence="1">Single-pass type I membrane protein</topology>
    </subcellularLocation>
</comment>
<keyword evidence="5 10" id="KW-0472">Membrane</keyword>
<evidence type="ECO:0000256" key="1">
    <source>
        <dbReference type="ARBA" id="ARBA00004479"/>
    </source>
</evidence>
<evidence type="ECO:0000256" key="7">
    <source>
        <dbReference type="ARBA" id="ARBA00023180"/>
    </source>
</evidence>
<dbReference type="GO" id="GO:0005886">
    <property type="term" value="C:plasma membrane"/>
    <property type="evidence" value="ECO:0007669"/>
    <property type="project" value="TreeGrafter"/>
</dbReference>
<accession>A0A2I0LQW3</accession>
<dbReference type="PRINTS" id="PR00213">
    <property type="entry name" value="MYELINP0"/>
</dbReference>
<evidence type="ECO:0000256" key="9">
    <source>
        <dbReference type="SAM" id="MobiDB-lite"/>
    </source>
</evidence>
<evidence type="ECO:0000256" key="5">
    <source>
        <dbReference type="ARBA" id="ARBA00023136"/>
    </source>
</evidence>
<gene>
    <name evidence="13" type="ORF">A306_00012271</name>
</gene>
<evidence type="ECO:0000256" key="2">
    <source>
        <dbReference type="ARBA" id="ARBA00022692"/>
    </source>
</evidence>
<feature type="domain" description="Ig-like" evidence="12">
    <location>
        <begin position="12"/>
        <end position="149"/>
    </location>
</feature>
<evidence type="ECO:0000256" key="6">
    <source>
        <dbReference type="ARBA" id="ARBA00023157"/>
    </source>
</evidence>
<evidence type="ECO:0000259" key="12">
    <source>
        <dbReference type="PROSITE" id="PS50835"/>
    </source>
</evidence>
<organism evidence="13 14">
    <name type="scientific">Columba livia</name>
    <name type="common">Rock dove</name>
    <dbReference type="NCBI Taxonomy" id="8932"/>
    <lineage>
        <taxon>Eukaryota</taxon>
        <taxon>Metazoa</taxon>
        <taxon>Chordata</taxon>
        <taxon>Craniata</taxon>
        <taxon>Vertebrata</taxon>
        <taxon>Euteleostomi</taxon>
        <taxon>Archelosauria</taxon>
        <taxon>Archosauria</taxon>
        <taxon>Dinosauria</taxon>
        <taxon>Saurischia</taxon>
        <taxon>Theropoda</taxon>
        <taxon>Coelurosauria</taxon>
        <taxon>Aves</taxon>
        <taxon>Neognathae</taxon>
        <taxon>Neoaves</taxon>
        <taxon>Columbimorphae</taxon>
        <taxon>Columbiformes</taxon>
        <taxon>Columbidae</taxon>
        <taxon>Columba</taxon>
    </lineage>
</organism>
<reference evidence="13 14" key="1">
    <citation type="journal article" date="2013" name="Science">
        <title>Genomic diversity and evolution of the head crest in the rock pigeon.</title>
        <authorList>
            <person name="Shapiro M.D."/>
            <person name="Kronenberg Z."/>
            <person name="Li C."/>
            <person name="Domyan E.T."/>
            <person name="Pan H."/>
            <person name="Campbell M."/>
            <person name="Tan H."/>
            <person name="Huff C.D."/>
            <person name="Hu H."/>
            <person name="Vickrey A.I."/>
            <person name="Nielsen S.C."/>
            <person name="Stringham S.A."/>
            <person name="Hu H."/>
            <person name="Willerslev E."/>
            <person name="Gilbert M.T."/>
            <person name="Yandell M."/>
            <person name="Zhang G."/>
            <person name="Wang J."/>
        </authorList>
    </citation>
    <scope>NUCLEOTIDE SEQUENCE [LARGE SCALE GENOMIC DNA]</scope>
    <source>
        <tissue evidence="13">Blood</tissue>
    </source>
</reference>
<feature type="chain" id="PRO_5014132073" evidence="11">
    <location>
        <begin position="23"/>
        <end position="306"/>
    </location>
</feature>
<dbReference type="InterPro" id="IPR000920">
    <property type="entry name" value="Myelin_P0-rel"/>
</dbReference>
<sequence length="306" mass="33501">MGTDRLHLAVLPGLILLSLSPAERCSGSAGWVFTEPQLRARAGDSVLLQCLFLEPAAKGWTMDKVDPSWKVPLCGGTSTAPREEMVFYYYSNRSIPVGRFRDRAQWQGDTSRWDGSIQLRDVQVKDSGTYVCEIRLLKHSSIFKNRTVLHVSPAGQRAGRGAAGAQDSEAPRHPVLWPVTVGCACVAVVLAFLAGLSMRKRSAANTTLERTENGVSKNKAEEALYSSIPGAEVPKAEQDARKKQKAEETYITMHPSSFRENGVYVELAKRAIPAEWTGEDRQGDGQSEEPYSTPAAALPWAPEGQK</sequence>
<dbReference type="SUPFAM" id="SSF48726">
    <property type="entry name" value="Immunoglobulin"/>
    <property type="match status" value="1"/>
</dbReference>
<dbReference type="InterPro" id="IPR007110">
    <property type="entry name" value="Ig-like_dom"/>
</dbReference>
<keyword evidence="8" id="KW-0393">Immunoglobulin domain</keyword>
<dbReference type="InterPro" id="IPR013783">
    <property type="entry name" value="Ig-like_fold"/>
</dbReference>
<dbReference type="PROSITE" id="PS50835">
    <property type="entry name" value="IG_LIKE"/>
    <property type="match status" value="1"/>
</dbReference>
<dbReference type="AlphaFoldDB" id="A0A2I0LQW3"/>
<dbReference type="PANTHER" id="PTHR13869:SF22">
    <property type="entry name" value="JUNCTIONAL ADHESION MOLECULE-LIKE"/>
    <property type="match status" value="1"/>
</dbReference>
<dbReference type="PANTHER" id="PTHR13869">
    <property type="entry name" value="MYELIN P0 RELATED"/>
    <property type="match status" value="1"/>
</dbReference>
<keyword evidence="14" id="KW-1185">Reference proteome</keyword>
<name>A0A2I0LQW3_COLLI</name>
<proteinExistence type="predicted"/>
<dbReference type="GO" id="GO:0098609">
    <property type="term" value="P:cell-cell adhesion"/>
    <property type="evidence" value="ECO:0007669"/>
    <property type="project" value="TreeGrafter"/>
</dbReference>
<evidence type="ECO:0000256" key="10">
    <source>
        <dbReference type="SAM" id="Phobius"/>
    </source>
</evidence>
<feature type="signal peptide" evidence="11">
    <location>
        <begin position="1"/>
        <end position="22"/>
    </location>
</feature>
<protein>
    <submittedName>
        <fullName evidence="13">Junctional adhesion molecule-like</fullName>
    </submittedName>
</protein>
<dbReference type="SMART" id="SM00409">
    <property type="entry name" value="IG"/>
    <property type="match status" value="1"/>
</dbReference>
<feature type="transmembrane region" description="Helical" evidence="10">
    <location>
        <begin position="175"/>
        <end position="196"/>
    </location>
</feature>
<evidence type="ECO:0000256" key="3">
    <source>
        <dbReference type="ARBA" id="ARBA00022729"/>
    </source>
</evidence>
<evidence type="ECO:0000256" key="4">
    <source>
        <dbReference type="ARBA" id="ARBA00022989"/>
    </source>
</evidence>
<dbReference type="STRING" id="8932.A0A2I0LQW3"/>
<keyword evidence="7" id="KW-0325">Glycoprotein</keyword>
<evidence type="ECO:0000256" key="11">
    <source>
        <dbReference type="SAM" id="SignalP"/>
    </source>
</evidence>
<keyword evidence="3 11" id="KW-0732">Signal</keyword>
<dbReference type="EMBL" id="AKCR02000134">
    <property type="protein sequence ID" value="PKK19814.1"/>
    <property type="molecule type" value="Genomic_DNA"/>
</dbReference>
<dbReference type="InterPro" id="IPR036179">
    <property type="entry name" value="Ig-like_dom_sf"/>
</dbReference>
<evidence type="ECO:0000256" key="8">
    <source>
        <dbReference type="ARBA" id="ARBA00023319"/>
    </source>
</evidence>
<keyword evidence="6" id="KW-1015">Disulfide bond</keyword>
<dbReference type="InterPro" id="IPR003599">
    <property type="entry name" value="Ig_sub"/>
</dbReference>
<evidence type="ECO:0000313" key="14">
    <source>
        <dbReference type="Proteomes" id="UP000053872"/>
    </source>
</evidence>
<dbReference type="InterPro" id="IPR013106">
    <property type="entry name" value="Ig_V-set"/>
</dbReference>
<dbReference type="SMART" id="SM00406">
    <property type="entry name" value="IGv"/>
    <property type="match status" value="1"/>
</dbReference>
<dbReference type="Gene3D" id="2.60.40.10">
    <property type="entry name" value="Immunoglobulins"/>
    <property type="match status" value="1"/>
</dbReference>
<evidence type="ECO:0000313" key="13">
    <source>
        <dbReference type="EMBL" id="PKK19814.1"/>
    </source>
</evidence>